<dbReference type="Pfam" id="PF09587">
    <property type="entry name" value="PGA_cap"/>
    <property type="match status" value="1"/>
</dbReference>
<dbReference type="RefSeq" id="WP_224035890.1">
    <property type="nucleotide sequence ID" value="NZ_AP024849.1"/>
</dbReference>
<dbReference type="Gene3D" id="3.60.21.10">
    <property type="match status" value="1"/>
</dbReference>
<keyword evidence="4" id="KW-0449">Lipoprotein</keyword>
<reference evidence="5" key="1">
    <citation type="submission" date="2021-07" db="EMBL/GenBank/DDBJ databases">
        <title>Complete genome sequencing of a Clostridium isolate.</title>
        <authorList>
            <person name="Ueki A."/>
            <person name="Tonouchi A."/>
        </authorList>
    </citation>
    <scope>NUCLEOTIDE SEQUENCE [LARGE SCALE GENOMIC DNA]</scope>
    <source>
        <strain evidence="5">C5S11</strain>
    </source>
</reference>
<organism evidence="4 5">
    <name type="scientific">Clostridium gelidum</name>
    <dbReference type="NCBI Taxonomy" id="704125"/>
    <lineage>
        <taxon>Bacteria</taxon>
        <taxon>Bacillati</taxon>
        <taxon>Bacillota</taxon>
        <taxon>Clostridia</taxon>
        <taxon>Eubacteriales</taxon>
        <taxon>Clostridiaceae</taxon>
        <taxon>Clostridium</taxon>
    </lineage>
</organism>
<gene>
    <name evidence="4" type="ORF">psyc5s11_02510</name>
</gene>
<sequence>MNKRSSRNKHHKKYQEDVKENKTYWKNAISIIISILIIGGVGFYFKNIKSPMDKKVEANSKISDVTKDIAEEEKKDEVIIKEPVKKTILISFAGDFTLGTDTKFGYDGSLPAAFINSGRKYSYFMQNVSSVFSKDDYTLVNLETTFTDSNVKAPKDGDIFYNFKGPKEYVNILTTGSIDGVTISNNHIYDYGKQGIQDTINALKENNIDICGEGYKILKEIQGVKFGFLGYTGWEYSNELKTKIINDISELKNQGAEVVIPYFHWGIERSYEPYDVQQNLARFAIDNGADAVIGSHPHVIQSMENYKGKLIAYSMGNFCFGGNSNPPDKRTFILQVKANMQDDKLVNFEYKVLPAMVSSRSDKNDYIPTLATGENKTNILKTLNELSPTLNGNIKDEFFDIKKVN</sequence>
<evidence type="ECO:0000256" key="2">
    <source>
        <dbReference type="SAM" id="Phobius"/>
    </source>
</evidence>
<protein>
    <submittedName>
        <fullName evidence="4">Lipoprotein</fullName>
    </submittedName>
</protein>
<dbReference type="InterPro" id="IPR029052">
    <property type="entry name" value="Metallo-depent_PP-like"/>
</dbReference>
<dbReference type="EMBL" id="AP024849">
    <property type="protein sequence ID" value="BCZ44184.1"/>
    <property type="molecule type" value="Genomic_DNA"/>
</dbReference>
<dbReference type="SMART" id="SM00854">
    <property type="entry name" value="PGA_cap"/>
    <property type="match status" value="1"/>
</dbReference>
<dbReference type="InterPro" id="IPR019079">
    <property type="entry name" value="Capsule_synth_CapA"/>
</dbReference>
<evidence type="ECO:0000256" key="1">
    <source>
        <dbReference type="ARBA" id="ARBA00005662"/>
    </source>
</evidence>
<dbReference type="PANTHER" id="PTHR33393">
    <property type="entry name" value="POLYGLUTAMINE SYNTHESIS ACCESSORY PROTEIN RV0574C-RELATED"/>
    <property type="match status" value="1"/>
</dbReference>
<comment type="similarity">
    <text evidence="1">Belongs to the CapA family.</text>
</comment>
<accession>A0ABM7SX16</accession>
<dbReference type="CDD" id="cd07381">
    <property type="entry name" value="MPP_CapA"/>
    <property type="match status" value="1"/>
</dbReference>
<feature type="transmembrane region" description="Helical" evidence="2">
    <location>
        <begin position="24"/>
        <end position="45"/>
    </location>
</feature>
<name>A0ABM7SX16_9CLOT</name>
<dbReference type="InterPro" id="IPR052169">
    <property type="entry name" value="CW_Biosynth-Accessory"/>
</dbReference>
<keyword evidence="2" id="KW-0812">Transmembrane</keyword>
<dbReference type="Proteomes" id="UP000824633">
    <property type="component" value="Chromosome"/>
</dbReference>
<dbReference type="PANTHER" id="PTHR33393:SF11">
    <property type="entry name" value="POLYGLUTAMINE SYNTHESIS ACCESSORY PROTEIN RV0574C-RELATED"/>
    <property type="match status" value="1"/>
</dbReference>
<proteinExistence type="inferred from homology"/>
<keyword evidence="2" id="KW-0472">Membrane</keyword>
<evidence type="ECO:0000259" key="3">
    <source>
        <dbReference type="SMART" id="SM00854"/>
    </source>
</evidence>
<keyword evidence="2" id="KW-1133">Transmembrane helix</keyword>
<feature type="domain" description="Capsule synthesis protein CapA" evidence="3">
    <location>
        <begin position="89"/>
        <end position="322"/>
    </location>
</feature>
<keyword evidence="5" id="KW-1185">Reference proteome</keyword>
<dbReference type="SUPFAM" id="SSF56300">
    <property type="entry name" value="Metallo-dependent phosphatases"/>
    <property type="match status" value="1"/>
</dbReference>
<evidence type="ECO:0000313" key="5">
    <source>
        <dbReference type="Proteomes" id="UP000824633"/>
    </source>
</evidence>
<evidence type="ECO:0000313" key="4">
    <source>
        <dbReference type="EMBL" id="BCZ44184.1"/>
    </source>
</evidence>